<dbReference type="EMBL" id="CP110226">
    <property type="protein sequence ID" value="UZD21831.1"/>
    <property type="molecule type" value="Genomic_DNA"/>
</dbReference>
<reference evidence="1" key="1">
    <citation type="submission" date="2022-10" db="EMBL/GenBank/DDBJ databases">
        <title>Algoriphagus sp. a novel bacteria isolate from halophytes salicornia europaea.</title>
        <authorList>
            <person name="Peng Y."/>
            <person name="Jiang L."/>
            <person name="Lee J."/>
        </authorList>
    </citation>
    <scope>NUCLEOTIDE SEQUENCE</scope>
    <source>
        <strain evidence="1">TR-M5</strain>
    </source>
</reference>
<name>A0ABY6MDJ8_9BACT</name>
<organism evidence="1 2">
    <name type="scientific">Algoriphagus halophytocola</name>
    <dbReference type="NCBI Taxonomy" id="2991499"/>
    <lineage>
        <taxon>Bacteria</taxon>
        <taxon>Pseudomonadati</taxon>
        <taxon>Bacteroidota</taxon>
        <taxon>Cytophagia</taxon>
        <taxon>Cytophagales</taxon>
        <taxon>Cyclobacteriaceae</taxon>
        <taxon>Algoriphagus</taxon>
    </lineage>
</organism>
<evidence type="ECO:0000313" key="1">
    <source>
        <dbReference type="EMBL" id="UZD21831.1"/>
    </source>
</evidence>
<dbReference type="RefSeq" id="WP_264808297.1">
    <property type="nucleotide sequence ID" value="NZ_CP110226.1"/>
</dbReference>
<gene>
    <name evidence="1" type="ORF">OM944_14285</name>
</gene>
<protein>
    <submittedName>
        <fullName evidence="1">BamA/TamA family outer membrane protein</fullName>
    </submittedName>
</protein>
<evidence type="ECO:0000313" key="2">
    <source>
        <dbReference type="Proteomes" id="UP001163156"/>
    </source>
</evidence>
<accession>A0ABY6MDJ8</accession>
<keyword evidence="2" id="KW-1185">Reference proteome</keyword>
<sequence length="357" mass="40234">MEVFKDPEDGKLDMSDFLINYHGFIPVAQLVTEPALGGIGVMLTPIFIQPNKHQDMGEFVPPDITAAFAGITGNKTWGVGAMRIASLPKHKLKYRLGAVYGDANLDFYRNIFQLGERKFGFNFNTTAAFASVLRQVGDTQLFIGLEYLYLHNKVKPDFGLGELPLPDFVDEKALDNNLSGLGVVLEFDKRDNVFTPNTGLYITSDFKVNAGWTGSDYDYQNFNVAAFQYFKFTPKLVSGFRAEGRFQFNEAPFYFKPGISMRGVPMARYQGDQTYVVETEQRFDFTDRWSAVGFVGAAKATSQELSFSEADLVYNYGTGFRYLIARKFGIRTGIDVAWSNEDFGWYIVFGSAWNNRN</sequence>
<dbReference type="Proteomes" id="UP001163156">
    <property type="component" value="Chromosome"/>
</dbReference>
<dbReference type="Gene3D" id="2.40.160.50">
    <property type="entry name" value="membrane protein fhac: a member of the omp85/tpsb transporter family"/>
    <property type="match status" value="1"/>
</dbReference>
<proteinExistence type="predicted"/>